<accession>A0A6P8WMN5</accession>
<organism evidence="2 3">
    <name type="scientific">Drosophila albomicans</name>
    <name type="common">Fruit fly</name>
    <dbReference type="NCBI Taxonomy" id="7291"/>
    <lineage>
        <taxon>Eukaryota</taxon>
        <taxon>Metazoa</taxon>
        <taxon>Ecdysozoa</taxon>
        <taxon>Arthropoda</taxon>
        <taxon>Hexapoda</taxon>
        <taxon>Insecta</taxon>
        <taxon>Pterygota</taxon>
        <taxon>Neoptera</taxon>
        <taxon>Endopterygota</taxon>
        <taxon>Diptera</taxon>
        <taxon>Brachycera</taxon>
        <taxon>Muscomorpha</taxon>
        <taxon>Ephydroidea</taxon>
        <taxon>Drosophilidae</taxon>
        <taxon>Drosophila</taxon>
    </lineage>
</organism>
<dbReference type="Proteomes" id="UP000515160">
    <property type="component" value="Chromosome X"/>
</dbReference>
<proteinExistence type="predicted"/>
<dbReference type="RefSeq" id="XP_034100568.1">
    <property type="nucleotide sequence ID" value="XM_034244677.2"/>
</dbReference>
<dbReference type="AlphaFoldDB" id="A0A6P8WMN5"/>
<evidence type="ECO:0000256" key="1">
    <source>
        <dbReference type="SAM" id="MobiDB-lite"/>
    </source>
</evidence>
<protein>
    <submittedName>
        <fullName evidence="3">Uncharacterized protein LOC117565531</fullName>
    </submittedName>
</protein>
<dbReference type="Pfam" id="PF16055">
    <property type="entry name" value="DUF4798"/>
    <property type="match status" value="1"/>
</dbReference>
<feature type="compositionally biased region" description="Basic and acidic residues" evidence="1">
    <location>
        <begin position="351"/>
        <end position="360"/>
    </location>
</feature>
<sequence length="360" mass="41386">MEHHTYAKSGSKKWSAEEKRLLVTKRIEAEDLFSKYSSKQAEPWKKFKDMVRIGDYSERALRKQWLNMVQRYRIQKANMQVTPLNQQCIELLNEEWEFFGQIHAYMTQRTTDLHSYALKEPNVDASNNYNNIVAMRGLVNDHDCLAIKAAAVMQRHPLLRLPKLAEPTAEHQQQAATSNKLSIAEEQPIIKAEHIVYDDDFNALDDAFTDSLDSLATTSEPSDPVAIEVSDLSETDSIATSLKHESTTELPAAEPVATERIATAPRKERGANHRKRKALTEREKYYRHRRRYDHRMELRLSAVCAVAGQLLERLVPDINVTPLLINIDNNEEFKCNSSCDDDDDDDDEEENNVKEEVDDQ</sequence>
<dbReference type="OrthoDB" id="7839010at2759"/>
<dbReference type="GeneID" id="117565531"/>
<evidence type="ECO:0000313" key="2">
    <source>
        <dbReference type="Proteomes" id="UP000515160"/>
    </source>
</evidence>
<dbReference type="InterPro" id="IPR032056">
    <property type="entry name" value="DUF4798"/>
</dbReference>
<reference evidence="3" key="1">
    <citation type="submission" date="2025-08" db="UniProtKB">
        <authorList>
            <consortium name="RefSeq"/>
        </authorList>
    </citation>
    <scope>IDENTIFICATION</scope>
    <source>
        <strain evidence="3">15112-1751.03</strain>
        <tissue evidence="3">Whole Adult</tissue>
    </source>
</reference>
<feature type="compositionally biased region" description="Acidic residues" evidence="1">
    <location>
        <begin position="339"/>
        <end position="350"/>
    </location>
</feature>
<gene>
    <name evidence="3" type="primary">LOC117565531</name>
</gene>
<name>A0A6P8WMN5_DROAB</name>
<evidence type="ECO:0000313" key="3">
    <source>
        <dbReference type="RefSeq" id="XP_034100568.1"/>
    </source>
</evidence>
<keyword evidence="2" id="KW-1185">Reference proteome</keyword>
<feature type="region of interest" description="Disordered" evidence="1">
    <location>
        <begin position="335"/>
        <end position="360"/>
    </location>
</feature>